<dbReference type="AlphaFoldDB" id="A0A5B0NXD7"/>
<protein>
    <submittedName>
        <fullName evidence="2">Uncharacterized protein</fullName>
    </submittedName>
</protein>
<evidence type="ECO:0000313" key="2">
    <source>
        <dbReference type="EMBL" id="KAA1092750.1"/>
    </source>
</evidence>
<reference evidence="2 3" key="1">
    <citation type="submission" date="2019-05" db="EMBL/GenBank/DDBJ databases">
        <title>Emergence of the Ug99 lineage of the wheat stem rust pathogen through somatic hybridization.</title>
        <authorList>
            <person name="Li F."/>
            <person name="Upadhyaya N.M."/>
            <person name="Sperschneider J."/>
            <person name="Matny O."/>
            <person name="Nguyen-Phuc H."/>
            <person name="Mago R."/>
            <person name="Raley C."/>
            <person name="Miller M.E."/>
            <person name="Silverstein K.A.T."/>
            <person name="Henningsen E."/>
            <person name="Hirsch C.D."/>
            <person name="Visser B."/>
            <person name="Pretorius Z.A."/>
            <person name="Steffenson B.J."/>
            <person name="Schwessinger B."/>
            <person name="Dodds P.N."/>
            <person name="Figueroa M."/>
        </authorList>
    </citation>
    <scope>NUCLEOTIDE SEQUENCE [LARGE SCALE GENOMIC DNA]</scope>
    <source>
        <strain evidence="2">21-0</strain>
    </source>
</reference>
<evidence type="ECO:0000256" key="1">
    <source>
        <dbReference type="SAM" id="MobiDB-lite"/>
    </source>
</evidence>
<keyword evidence="3" id="KW-1185">Reference proteome</keyword>
<name>A0A5B0NXD7_PUCGR</name>
<comment type="caution">
    <text evidence="2">The sequence shown here is derived from an EMBL/GenBank/DDBJ whole genome shotgun (WGS) entry which is preliminary data.</text>
</comment>
<feature type="compositionally biased region" description="Acidic residues" evidence="1">
    <location>
        <begin position="31"/>
        <end position="49"/>
    </location>
</feature>
<dbReference type="Proteomes" id="UP000324748">
    <property type="component" value="Unassembled WGS sequence"/>
</dbReference>
<dbReference type="EMBL" id="VSWC01000080">
    <property type="protein sequence ID" value="KAA1092750.1"/>
    <property type="molecule type" value="Genomic_DNA"/>
</dbReference>
<gene>
    <name evidence="2" type="ORF">PGT21_012913</name>
</gene>
<organism evidence="2 3">
    <name type="scientific">Puccinia graminis f. sp. tritici</name>
    <dbReference type="NCBI Taxonomy" id="56615"/>
    <lineage>
        <taxon>Eukaryota</taxon>
        <taxon>Fungi</taxon>
        <taxon>Dikarya</taxon>
        <taxon>Basidiomycota</taxon>
        <taxon>Pucciniomycotina</taxon>
        <taxon>Pucciniomycetes</taxon>
        <taxon>Pucciniales</taxon>
        <taxon>Pucciniaceae</taxon>
        <taxon>Puccinia</taxon>
    </lineage>
</organism>
<accession>A0A5B0NXD7</accession>
<feature type="region of interest" description="Disordered" evidence="1">
    <location>
        <begin position="1"/>
        <end position="62"/>
    </location>
</feature>
<evidence type="ECO:0000313" key="3">
    <source>
        <dbReference type="Proteomes" id="UP000324748"/>
    </source>
</evidence>
<proteinExistence type="predicted"/>
<sequence>MPRRPPKKARNTSPLPSSAPSPTPNNRQQVEENDREQDEVPVSVNEEESGSQVSRPMTDQEELIRAQKIAKTAVSSSYASYHVPQLSQQLDKNGRQMIAYPCTGKG</sequence>
<feature type="compositionally biased region" description="Basic residues" evidence="1">
    <location>
        <begin position="1"/>
        <end position="10"/>
    </location>
</feature>